<comment type="subcellular location">
    <subcellularLocation>
        <location evidence="1">Cell envelope</location>
    </subcellularLocation>
</comment>
<dbReference type="GO" id="GO:0055085">
    <property type="term" value="P:transmembrane transport"/>
    <property type="evidence" value="ECO:0007669"/>
    <property type="project" value="InterPro"/>
</dbReference>
<dbReference type="RefSeq" id="WP_132472385.1">
    <property type="nucleotide sequence ID" value="NZ_JBHRVM010000001.1"/>
</dbReference>
<feature type="chain" id="PRO_5020315352" evidence="5">
    <location>
        <begin position="26"/>
        <end position="343"/>
    </location>
</feature>
<keyword evidence="3" id="KW-0813">Transport</keyword>
<gene>
    <name evidence="6" type="ORF">EV686_101102</name>
</gene>
<evidence type="ECO:0000313" key="6">
    <source>
        <dbReference type="EMBL" id="TCV02646.1"/>
    </source>
</evidence>
<evidence type="ECO:0000256" key="4">
    <source>
        <dbReference type="ARBA" id="ARBA00022729"/>
    </source>
</evidence>
<dbReference type="AlphaFoldDB" id="A0A4R3VBJ3"/>
<dbReference type="CDD" id="cd13678">
    <property type="entry name" value="PBP2_TRAP_DctP10"/>
    <property type="match status" value="1"/>
</dbReference>
<dbReference type="PANTHER" id="PTHR33376:SF4">
    <property type="entry name" value="SIALIC ACID-BINDING PERIPLASMIC PROTEIN SIAP"/>
    <property type="match status" value="1"/>
</dbReference>
<evidence type="ECO:0000313" key="7">
    <source>
        <dbReference type="Proteomes" id="UP000294692"/>
    </source>
</evidence>
<organism evidence="6 7">
    <name type="scientific">Paracandidimonas soli</name>
    <dbReference type="NCBI Taxonomy" id="1917182"/>
    <lineage>
        <taxon>Bacteria</taxon>
        <taxon>Pseudomonadati</taxon>
        <taxon>Pseudomonadota</taxon>
        <taxon>Betaproteobacteria</taxon>
        <taxon>Burkholderiales</taxon>
        <taxon>Alcaligenaceae</taxon>
        <taxon>Paracandidimonas</taxon>
    </lineage>
</organism>
<dbReference type="Proteomes" id="UP000294692">
    <property type="component" value="Unassembled WGS sequence"/>
</dbReference>
<sequence length="343" mass="37932">MKLRTLLAAAACSVAALTAIPTAMAANYKSEYKVSLVLGTAFPWGKGAEIWADKVRERTDGRINFKLYPGVSLVQGDQTREFTAIRQGLIDVAVGSTINWSPQIRQMNLFSLPFLLPDYAAIDALIHGEVGKQLLEVVEKAGVVPLAWGENGYRQLSNSKHEIKSPEDLKGLKLRVVGSPLFMDVFNTLGANPTQMSWADTQPALASGAVDGQENPLSIFTAAKLHTVSQKYLTLWNYVADPLIFVVNRQVWESWTKEDQEIVRQAAIDAAKEQIVLARKGVTDEDSSLLKEISDLGVTVTQLTPEQHKAFVDATRPVFEKWRKTVGEDLVDQALKDIENRKK</sequence>
<dbReference type="EMBL" id="SMBX01000001">
    <property type="protein sequence ID" value="TCV02646.1"/>
    <property type="molecule type" value="Genomic_DNA"/>
</dbReference>
<evidence type="ECO:0000256" key="1">
    <source>
        <dbReference type="ARBA" id="ARBA00004196"/>
    </source>
</evidence>
<dbReference type="NCBIfam" id="NF037995">
    <property type="entry name" value="TRAP_S1"/>
    <property type="match status" value="1"/>
</dbReference>
<comment type="similarity">
    <text evidence="2">Belongs to the bacterial solute-binding protein 7 family.</text>
</comment>
<dbReference type="PIRSF" id="PIRSF006470">
    <property type="entry name" value="DctB"/>
    <property type="match status" value="1"/>
</dbReference>
<dbReference type="Gene3D" id="3.40.190.170">
    <property type="entry name" value="Bacterial extracellular solute-binding protein, family 7"/>
    <property type="match status" value="1"/>
</dbReference>
<keyword evidence="4 5" id="KW-0732">Signal</keyword>
<comment type="caution">
    <text evidence="6">The sequence shown here is derived from an EMBL/GenBank/DDBJ whole genome shotgun (WGS) entry which is preliminary data.</text>
</comment>
<dbReference type="InterPro" id="IPR004682">
    <property type="entry name" value="TRAP_DctP"/>
</dbReference>
<evidence type="ECO:0000256" key="5">
    <source>
        <dbReference type="SAM" id="SignalP"/>
    </source>
</evidence>
<proteinExistence type="inferred from homology"/>
<dbReference type="Pfam" id="PF03480">
    <property type="entry name" value="DctP"/>
    <property type="match status" value="1"/>
</dbReference>
<dbReference type="InterPro" id="IPR038404">
    <property type="entry name" value="TRAP_DctP_sf"/>
</dbReference>
<keyword evidence="7" id="KW-1185">Reference proteome</keyword>
<protein>
    <submittedName>
        <fullName evidence="6">Tripartite ATP-independent transporter DctP family solute receptor</fullName>
    </submittedName>
</protein>
<evidence type="ECO:0000256" key="2">
    <source>
        <dbReference type="ARBA" id="ARBA00009023"/>
    </source>
</evidence>
<name>A0A4R3VBJ3_9BURK</name>
<feature type="signal peptide" evidence="5">
    <location>
        <begin position="1"/>
        <end position="25"/>
    </location>
</feature>
<accession>A0A4R3VBJ3</accession>
<dbReference type="SUPFAM" id="SSF53850">
    <property type="entry name" value="Periplasmic binding protein-like II"/>
    <property type="match status" value="1"/>
</dbReference>
<evidence type="ECO:0000256" key="3">
    <source>
        <dbReference type="ARBA" id="ARBA00022448"/>
    </source>
</evidence>
<keyword evidence="6" id="KW-0675">Receptor</keyword>
<reference evidence="6 7" key="1">
    <citation type="submission" date="2019-03" db="EMBL/GenBank/DDBJ databases">
        <title>Genomic Encyclopedia of Type Strains, Phase IV (KMG-IV): sequencing the most valuable type-strain genomes for metagenomic binning, comparative biology and taxonomic classification.</title>
        <authorList>
            <person name="Goeker M."/>
        </authorList>
    </citation>
    <scope>NUCLEOTIDE SEQUENCE [LARGE SCALE GENOMIC DNA]</scope>
    <source>
        <strain evidence="6 7">DSM 100048</strain>
    </source>
</reference>
<dbReference type="NCBIfam" id="TIGR00787">
    <property type="entry name" value="dctP"/>
    <property type="match status" value="1"/>
</dbReference>
<dbReference type="InterPro" id="IPR018389">
    <property type="entry name" value="DctP_fam"/>
</dbReference>
<dbReference type="PANTHER" id="PTHR33376">
    <property type="match status" value="1"/>
</dbReference>
<dbReference type="OrthoDB" id="9794826at2"/>
<dbReference type="GO" id="GO:0030288">
    <property type="term" value="C:outer membrane-bounded periplasmic space"/>
    <property type="evidence" value="ECO:0007669"/>
    <property type="project" value="InterPro"/>
</dbReference>